<evidence type="ECO:0000313" key="11">
    <source>
        <dbReference type="EMBL" id="RKN14129.1"/>
    </source>
</evidence>
<feature type="domain" description="Chaplin" evidence="9">
    <location>
        <begin position="38"/>
        <end position="78"/>
    </location>
</feature>
<comment type="caution">
    <text evidence="10">The sequence shown here is derived from an EMBL/GenBank/DDBJ whole genome shotgun (WGS) entry which is preliminary data.</text>
</comment>
<evidence type="ECO:0000256" key="8">
    <source>
        <dbReference type="SAM" id="SignalP"/>
    </source>
</evidence>
<evidence type="ECO:0000256" key="4">
    <source>
        <dbReference type="ARBA" id="ARBA00022729"/>
    </source>
</evidence>
<dbReference type="InterPro" id="IPR005528">
    <property type="entry name" value="ChpA-H"/>
</dbReference>
<reference evidence="12 13" key="1">
    <citation type="submission" date="2018-09" db="EMBL/GenBank/DDBJ databases">
        <title>Streptomyces sp. nov. DS1-2, an endophytic actinomycete isolated from roots of Dendrobium scabrilingue.</title>
        <authorList>
            <person name="Kuncharoen N."/>
            <person name="Kudo T."/>
            <person name="Ohkuma M."/>
            <person name="Yuki M."/>
            <person name="Tanasupawat S."/>
        </authorList>
    </citation>
    <scope>NUCLEOTIDE SEQUENCE [LARGE SCALE GENOMIC DNA]</scope>
    <source>
        <strain evidence="10 13">AZ1-7</strain>
        <strain evidence="11 12">DS1-2</strain>
    </source>
</reference>
<feature type="chain" id="PRO_5038750957" evidence="8">
    <location>
        <begin position="28"/>
        <end position="79"/>
    </location>
</feature>
<comment type="subcellular location">
    <subcellularLocation>
        <location evidence="1">Secreted</location>
        <location evidence="1">Cell wall</location>
    </subcellularLocation>
</comment>
<keyword evidence="3" id="KW-0964">Secreted</keyword>
<dbReference type="Proteomes" id="UP000275024">
    <property type="component" value="Unassembled WGS sequence"/>
</dbReference>
<dbReference type="GO" id="GO:0007155">
    <property type="term" value="P:cell adhesion"/>
    <property type="evidence" value="ECO:0007669"/>
    <property type="project" value="UniProtKB-KW"/>
</dbReference>
<keyword evidence="5" id="KW-0130">Cell adhesion</keyword>
<evidence type="ECO:0000313" key="12">
    <source>
        <dbReference type="Proteomes" id="UP000268652"/>
    </source>
</evidence>
<dbReference type="AlphaFoldDB" id="A0A3A9VS69"/>
<name>A0A3A9VS69_9ACTN</name>
<sequence>MNTAKKVAFVLAATGAVVGTVAGAASADSAAGGGAVASPGVLSGNLLQVPLSIEPNISGNTLNLVGLLNPAFGNTAVIR</sequence>
<evidence type="ECO:0000256" key="1">
    <source>
        <dbReference type="ARBA" id="ARBA00004191"/>
    </source>
</evidence>
<evidence type="ECO:0000256" key="2">
    <source>
        <dbReference type="ARBA" id="ARBA00022512"/>
    </source>
</evidence>
<keyword evidence="4 8" id="KW-0732">Signal</keyword>
<dbReference type="Pfam" id="PF03777">
    <property type="entry name" value="ChpA-C"/>
    <property type="match status" value="1"/>
</dbReference>
<feature type="signal peptide" evidence="8">
    <location>
        <begin position="1"/>
        <end position="27"/>
    </location>
</feature>
<dbReference type="EMBL" id="RBDX01000042">
    <property type="protein sequence ID" value="RKN03931.1"/>
    <property type="molecule type" value="Genomic_DNA"/>
</dbReference>
<dbReference type="Proteomes" id="UP000268652">
    <property type="component" value="Unassembled WGS sequence"/>
</dbReference>
<organism evidence="10 13">
    <name type="scientific">Streptomyces radicis</name>
    <dbReference type="NCBI Taxonomy" id="1750517"/>
    <lineage>
        <taxon>Bacteria</taxon>
        <taxon>Bacillati</taxon>
        <taxon>Actinomycetota</taxon>
        <taxon>Actinomycetes</taxon>
        <taxon>Kitasatosporales</taxon>
        <taxon>Streptomycetaceae</taxon>
        <taxon>Streptomyces</taxon>
    </lineage>
</organism>
<evidence type="ECO:0000313" key="10">
    <source>
        <dbReference type="EMBL" id="RKN03931.1"/>
    </source>
</evidence>
<dbReference type="EMBL" id="RBDY01000041">
    <property type="protein sequence ID" value="RKN14129.1"/>
    <property type="molecule type" value="Genomic_DNA"/>
</dbReference>
<keyword evidence="6 7" id="KW-0034">Amyloid</keyword>
<dbReference type="RefSeq" id="WP_120700365.1">
    <property type="nucleotide sequence ID" value="NZ_RBDX01000042.1"/>
</dbReference>
<evidence type="ECO:0000256" key="6">
    <source>
        <dbReference type="ARBA" id="ARBA00023087"/>
    </source>
</evidence>
<dbReference type="PROSITE" id="PS51884">
    <property type="entry name" value="CHAPLIN"/>
    <property type="match status" value="1"/>
</dbReference>
<accession>A0A3A9VS69</accession>
<dbReference type="OrthoDB" id="3544424at2"/>
<gene>
    <name evidence="11" type="ORF">D7318_29820</name>
    <name evidence="10" type="ORF">D7319_30265</name>
</gene>
<keyword evidence="2" id="KW-0134">Cell wall</keyword>
<evidence type="ECO:0000313" key="13">
    <source>
        <dbReference type="Proteomes" id="UP000275024"/>
    </source>
</evidence>
<protein>
    <submittedName>
        <fullName evidence="10">Chaplin</fullName>
    </submittedName>
</protein>
<proteinExistence type="predicted"/>
<keyword evidence="12" id="KW-1185">Reference proteome</keyword>
<evidence type="ECO:0000256" key="5">
    <source>
        <dbReference type="ARBA" id="ARBA00022889"/>
    </source>
</evidence>
<evidence type="ECO:0000259" key="9">
    <source>
        <dbReference type="PROSITE" id="PS51884"/>
    </source>
</evidence>
<evidence type="ECO:0000256" key="3">
    <source>
        <dbReference type="ARBA" id="ARBA00022525"/>
    </source>
</evidence>
<evidence type="ECO:0000256" key="7">
    <source>
        <dbReference type="PROSITE-ProRule" id="PRU01232"/>
    </source>
</evidence>